<dbReference type="STRING" id="104663.SAMN04488121_101424"/>
<dbReference type="RefSeq" id="WP_089828575.1">
    <property type="nucleotide sequence ID" value="NZ_FNBN01000001.1"/>
</dbReference>
<dbReference type="EMBL" id="FNBN01000001">
    <property type="protein sequence ID" value="SDE98529.1"/>
    <property type="molecule type" value="Genomic_DNA"/>
</dbReference>
<gene>
    <name evidence="2" type="ORF">SAMN04488121_101424</name>
</gene>
<evidence type="ECO:0000313" key="3">
    <source>
        <dbReference type="Proteomes" id="UP000199045"/>
    </source>
</evidence>
<dbReference type="OrthoDB" id="1122568at2"/>
<proteinExistence type="predicted"/>
<keyword evidence="1" id="KW-0732">Signal</keyword>
<feature type="signal peptide" evidence="1">
    <location>
        <begin position="1"/>
        <end position="19"/>
    </location>
</feature>
<accession>A0A1G7HEP4</accession>
<evidence type="ECO:0000313" key="2">
    <source>
        <dbReference type="EMBL" id="SDE98529.1"/>
    </source>
</evidence>
<sequence length="201" mass="22188">MKQLFLFACMFLPAFASSAQDNSFLYQYNKQRINSTKTAMLVLGGWGIANVASGVIGNSTAGGEAKYFHQMNAVWGVVNLGIATASYFGNRRLDPGKYNWQGSVQEQHKIEKIFLINGALDLAYIASGLYLREHGKLKLIGTAHDRWKGYGNSFILQGAFLLLFDGVNFTIHHAHGKGLFQRFNDLQLSVAPGGVGMVYSW</sequence>
<protein>
    <recommendedName>
        <fullName evidence="4">Conjugative transposon protein TraO</fullName>
    </recommendedName>
</protein>
<name>A0A1G7HEP4_CHIFI</name>
<reference evidence="2 3" key="1">
    <citation type="submission" date="2016-10" db="EMBL/GenBank/DDBJ databases">
        <authorList>
            <person name="de Groot N.N."/>
        </authorList>
    </citation>
    <scope>NUCLEOTIDE SEQUENCE [LARGE SCALE GENOMIC DNA]</scope>
    <source>
        <strain evidence="2 3">DSM 527</strain>
    </source>
</reference>
<dbReference type="InterPro" id="IPR054261">
    <property type="entry name" value="DUF6992"/>
</dbReference>
<feature type="chain" id="PRO_5011568821" description="Conjugative transposon protein TraO" evidence="1">
    <location>
        <begin position="20"/>
        <end position="201"/>
    </location>
</feature>
<evidence type="ECO:0000256" key="1">
    <source>
        <dbReference type="SAM" id="SignalP"/>
    </source>
</evidence>
<evidence type="ECO:0008006" key="4">
    <source>
        <dbReference type="Google" id="ProtNLM"/>
    </source>
</evidence>
<dbReference type="AlphaFoldDB" id="A0A1G7HEP4"/>
<dbReference type="Proteomes" id="UP000199045">
    <property type="component" value="Unassembled WGS sequence"/>
</dbReference>
<dbReference type="Pfam" id="PF22503">
    <property type="entry name" value="DUF6992"/>
    <property type="match status" value="1"/>
</dbReference>
<organism evidence="2 3">
    <name type="scientific">Chitinophaga filiformis</name>
    <name type="common">Myxococcus filiformis</name>
    <name type="synonym">Flexibacter filiformis</name>
    <dbReference type="NCBI Taxonomy" id="104663"/>
    <lineage>
        <taxon>Bacteria</taxon>
        <taxon>Pseudomonadati</taxon>
        <taxon>Bacteroidota</taxon>
        <taxon>Chitinophagia</taxon>
        <taxon>Chitinophagales</taxon>
        <taxon>Chitinophagaceae</taxon>
        <taxon>Chitinophaga</taxon>
    </lineage>
</organism>